<keyword evidence="2" id="KW-1185">Reference proteome</keyword>
<name>H1YAQ0_9SPHI</name>
<evidence type="ECO:0000313" key="2">
    <source>
        <dbReference type="Proteomes" id="UP000002774"/>
    </source>
</evidence>
<sequence>MNKKVLVIEDNNDILENMIEILTLAGCEHSRQFKRLYSYIIDFQLFNF</sequence>
<gene>
    <name evidence="1" type="ORF">Mucpa_5437</name>
</gene>
<reference evidence="1" key="1">
    <citation type="submission" date="2011-09" db="EMBL/GenBank/DDBJ databases">
        <title>The permanent draft genome of Mucilaginibacter paludis DSM 18603.</title>
        <authorList>
            <consortium name="US DOE Joint Genome Institute (JGI-PGF)"/>
            <person name="Lucas S."/>
            <person name="Han J."/>
            <person name="Lapidus A."/>
            <person name="Bruce D."/>
            <person name="Goodwin L."/>
            <person name="Pitluck S."/>
            <person name="Peters L."/>
            <person name="Kyrpides N."/>
            <person name="Mavromatis K."/>
            <person name="Ivanova N."/>
            <person name="Mikhailova N."/>
            <person name="Held B."/>
            <person name="Detter J.C."/>
            <person name="Tapia R."/>
            <person name="Han C."/>
            <person name="Land M."/>
            <person name="Hauser L."/>
            <person name="Markowitz V."/>
            <person name="Cheng J.-F."/>
            <person name="Hugenholtz P."/>
            <person name="Woyke T."/>
            <person name="Wu D."/>
            <person name="Tindall B."/>
            <person name="Brambilla E."/>
            <person name="Klenk H.-P."/>
            <person name="Eisen J.A."/>
        </authorList>
    </citation>
    <scope>NUCLEOTIDE SEQUENCE [LARGE SCALE GENOMIC DNA]</scope>
    <source>
        <strain evidence="1">DSM 18603</strain>
    </source>
</reference>
<dbReference type="EMBL" id="CM001403">
    <property type="protein sequence ID" value="EHQ29509.1"/>
    <property type="molecule type" value="Genomic_DNA"/>
</dbReference>
<dbReference type="HOGENOM" id="CLU_3155000_0_0_10"/>
<organism evidence="1 2">
    <name type="scientific">Mucilaginibacter paludis DSM 18603</name>
    <dbReference type="NCBI Taxonomy" id="714943"/>
    <lineage>
        <taxon>Bacteria</taxon>
        <taxon>Pseudomonadati</taxon>
        <taxon>Bacteroidota</taxon>
        <taxon>Sphingobacteriia</taxon>
        <taxon>Sphingobacteriales</taxon>
        <taxon>Sphingobacteriaceae</taxon>
        <taxon>Mucilaginibacter</taxon>
    </lineage>
</organism>
<dbReference type="RefSeq" id="WP_008510756.1">
    <property type="nucleotide sequence ID" value="NZ_CM001403.1"/>
</dbReference>
<dbReference type="AlphaFoldDB" id="H1YAQ0"/>
<dbReference type="Proteomes" id="UP000002774">
    <property type="component" value="Chromosome"/>
</dbReference>
<accession>H1YAQ0</accession>
<evidence type="ECO:0000313" key="1">
    <source>
        <dbReference type="EMBL" id="EHQ29509.1"/>
    </source>
</evidence>
<protein>
    <submittedName>
        <fullName evidence="1">Uncharacterized protein</fullName>
    </submittedName>
</protein>
<proteinExistence type="predicted"/>